<keyword evidence="3" id="KW-1185">Reference proteome</keyword>
<proteinExistence type="predicted"/>
<dbReference type="Proteomes" id="UP000016933">
    <property type="component" value="Unassembled WGS sequence"/>
</dbReference>
<organism evidence="2 3">
    <name type="scientific">Dothistroma septosporum (strain NZE10 / CBS 128990)</name>
    <name type="common">Red band needle blight fungus</name>
    <name type="synonym">Mycosphaerella pini</name>
    <dbReference type="NCBI Taxonomy" id="675120"/>
    <lineage>
        <taxon>Eukaryota</taxon>
        <taxon>Fungi</taxon>
        <taxon>Dikarya</taxon>
        <taxon>Ascomycota</taxon>
        <taxon>Pezizomycotina</taxon>
        <taxon>Dothideomycetes</taxon>
        <taxon>Dothideomycetidae</taxon>
        <taxon>Mycosphaerellales</taxon>
        <taxon>Mycosphaerellaceae</taxon>
        <taxon>Dothistroma</taxon>
    </lineage>
</organism>
<gene>
    <name evidence="2" type="ORF">DOTSEDRAFT_29273</name>
</gene>
<dbReference type="AlphaFoldDB" id="N1PDC9"/>
<keyword evidence="1" id="KW-0175">Coiled coil</keyword>
<evidence type="ECO:0000256" key="1">
    <source>
        <dbReference type="SAM" id="Coils"/>
    </source>
</evidence>
<protein>
    <submittedName>
        <fullName evidence="2">Uncharacterized protein</fullName>
    </submittedName>
</protein>
<sequence length="168" mass="18507">MVGLQDAEAAFNARVKRIQDAAAEVATRKEENFKLVEAIDRRKAEKQELESQLPSEVKVIEDARHALAGGALDVSTTNLAKTNKDLEDTVRDKQAAILRLQDKVDELVGLKEEHEARILALYATDDEFHADDLVETAATDSEPGQRAEHPSRSTMAIKIESAATIEDT</sequence>
<reference evidence="3" key="1">
    <citation type="journal article" date="2012" name="PLoS Genet.">
        <title>The genomes of the fungal plant pathogens Cladosporium fulvum and Dothistroma septosporum reveal adaptation to different hosts and lifestyles but also signatures of common ancestry.</title>
        <authorList>
            <person name="de Wit P.J.G.M."/>
            <person name="van der Burgt A."/>
            <person name="Oekmen B."/>
            <person name="Stergiopoulos I."/>
            <person name="Abd-Elsalam K.A."/>
            <person name="Aerts A.L."/>
            <person name="Bahkali A.H."/>
            <person name="Beenen H.G."/>
            <person name="Chettri P."/>
            <person name="Cox M.P."/>
            <person name="Datema E."/>
            <person name="de Vries R.P."/>
            <person name="Dhillon B."/>
            <person name="Ganley A.R."/>
            <person name="Griffiths S.A."/>
            <person name="Guo Y."/>
            <person name="Hamelin R.C."/>
            <person name="Henrissat B."/>
            <person name="Kabir M.S."/>
            <person name="Jashni M.K."/>
            <person name="Kema G."/>
            <person name="Klaubauf S."/>
            <person name="Lapidus A."/>
            <person name="Levasseur A."/>
            <person name="Lindquist E."/>
            <person name="Mehrabi R."/>
            <person name="Ohm R.A."/>
            <person name="Owen T.J."/>
            <person name="Salamov A."/>
            <person name="Schwelm A."/>
            <person name="Schijlen E."/>
            <person name="Sun H."/>
            <person name="van den Burg H.A."/>
            <person name="van Ham R.C.H.J."/>
            <person name="Zhang S."/>
            <person name="Goodwin S.B."/>
            <person name="Grigoriev I.V."/>
            <person name="Collemare J."/>
            <person name="Bradshaw R.E."/>
        </authorList>
    </citation>
    <scope>NUCLEOTIDE SEQUENCE [LARGE SCALE GENOMIC DNA]</scope>
    <source>
        <strain evidence="3">NZE10 / CBS 128990</strain>
    </source>
</reference>
<dbReference type="HOGENOM" id="CLU_1586433_0_0_1"/>
<evidence type="ECO:0000313" key="3">
    <source>
        <dbReference type="Proteomes" id="UP000016933"/>
    </source>
</evidence>
<accession>N1PDC9</accession>
<feature type="coiled-coil region" evidence="1">
    <location>
        <begin position="83"/>
        <end position="117"/>
    </location>
</feature>
<name>N1PDC9_DOTSN</name>
<evidence type="ECO:0000313" key="2">
    <source>
        <dbReference type="EMBL" id="EME38200.1"/>
    </source>
</evidence>
<dbReference type="EMBL" id="KB446547">
    <property type="protein sequence ID" value="EME38200.1"/>
    <property type="molecule type" value="Genomic_DNA"/>
</dbReference>
<reference evidence="2 3" key="2">
    <citation type="journal article" date="2012" name="PLoS Pathog.">
        <title>Diverse lifestyles and strategies of plant pathogenesis encoded in the genomes of eighteen Dothideomycetes fungi.</title>
        <authorList>
            <person name="Ohm R.A."/>
            <person name="Feau N."/>
            <person name="Henrissat B."/>
            <person name="Schoch C.L."/>
            <person name="Horwitz B.A."/>
            <person name="Barry K.W."/>
            <person name="Condon B.J."/>
            <person name="Copeland A.C."/>
            <person name="Dhillon B."/>
            <person name="Glaser F."/>
            <person name="Hesse C.N."/>
            <person name="Kosti I."/>
            <person name="LaButti K."/>
            <person name="Lindquist E.A."/>
            <person name="Lucas S."/>
            <person name="Salamov A.A."/>
            <person name="Bradshaw R.E."/>
            <person name="Ciuffetti L."/>
            <person name="Hamelin R.C."/>
            <person name="Kema G.H.J."/>
            <person name="Lawrence C."/>
            <person name="Scott J.A."/>
            <person name="Spatafora J.W."/>
            <person name="Turgeon B.G."/>
            <person name="de Wit P.J.G.M."/>
            <person name="Zhong S."/>
            <person name="Goodwin S.B."/>
            <person name="Grigoriev I.V."/>
        </authorList>
    </citation>
    <scope>NUCLEOTIDE SEQUENCE [LARGE SCALE GENOMIC DNA]</scope>
    <source>
        <strain evidence="3">NZE10 / CBS 128990</strain>
    </source>
</reference>